<sequence length="55" mass="6479">MWFVESDRFSRVGLLGCDLISGMQVKRAIAFRELGCWGAIAFRVCMLRERSLFWY</sequence>
<proteinExistence type="predicted"/>
<name>A0A975TBW1_9NOST</name>
<gene>
    <name evidence="1" type="ORF">B6N60_04469</name>
</gene>
<dbReference type="EMBL" id="CP021056">
    <property type="protein sequence ID" value="QXE25749.1"/>
    <property type="molecule type" value="Genomic_DNA"/>
</dbReference>
<dbReference type="AlphaFoldDB" id="A0A975TBW1"/>
<dbReference type="KEGG" id="rsin:B6N60_04469"/>
<dbReference type="Proteomes" id="UP000683511">
    <property type="component" value="Chromosome"/>
</dbReference>
<evidence type="ECO:0000313" key="2">
    <source>
        <dbReference type="Proteomes" id="UP000683511"/>
    </source>
</evidence>
<protein>
    <submittedName>
        <fullName evidence="1">Uncharacterized protein</fullName>
    </submittedName>
</protein>
<keyword evidence="2" id="KW-1185">Reference proteome</keyword>
<evidence type="ECO:0000313" key="1">
    <source>
        <dbReference type="EMBL" id="QXE25749.1"/>
    </source>
</evidence>
<accession>A0A975TBW1</accession>
<reference evidence="1" key="1">
    <citation type="submission" date="2017-04" db="EMBL/GenBank/DDBJ databases">
        <title>Genome deletions in a multicellular cyanobacterial endosymbiont for morphological adaptation in marine diatoms.</title>
        <authorList>
            <person name="Wang Y."/>
            <person name="Gao H."/>
            <person name="Li R."/>
            <person name="Xu X."/>
        </authorList>
    </citation>
    <scope>NUCLEOTIDE SEQUENCE</scope>
    <source>
        <strain evidence="1">FACHB 800</strain>
    </source>
</reference>
<organism evidence="1 2">
    <name type="scientific">Richelia sinica FACHB-800</name>
    <dbReference type="NCBI Taxonomy" id="1357546"/>
    <lineage>
        <taxon>Bacteria</taxon>
        <taxon>Bacillati</taxon>
        <taxon>Cyanobacteriota</taxon>
        <taxon>Cyanophyceae</taxon>
        <taxon>Nostocales</taxon>
        <taxon>Nostocaceae</taxon>
        <taxon>Richelia</taxon>
    </lineage>
</organism>